<dbReference type="AlphaFoldDB" id="A0A229UPW9"/>
<protein>
    <submittedName>
        <fullName evidence="5">AraC family transcriptional regulator</fullName>
    </submittedName>
</protein>
<accession>A0A229UPW9</accession>
<evidence type="ECO:0000259" key="4">
    <source>
        <dbReference type="PROSITE" id="PS01124"/>
    </source>
</evidence>
<gene>
    <name evidence="5" type="ORF">CF651_14900</name>
</gene>
<dbReference type="Proteomes" id="UP000215509">
    <property type="component" value="Unassembled WGS sequence"/>
</dbReference>
<name>A0A229UPW9_9BACL</name>
<dbReference type="SUPFAM" id="SSF51215">
    <property type="entry name" value="Regulatory protein AraC"/>
    <property type="match status" value="1"/>
</dbReference>
<dbReference type="SUPFAM" id="SSF46689">
    <property type="entry name" value="Homeodomain-like"/>
    <property type="match status" value="2"/>
</dbReference>
<keyword evidence="3" id="KW-0804">Transcription</keyword>
<dbReference type="Pfam" id="PF02311">
    <property type="entry name" value="AraC_binding"/>
    <property type="match status" value="1"/>
</dbReference>
<dbReference type="EMBL" id="NMQW01000021">
    <property type="protein sequence ID" value="OXM85468.1"/>
    <property type="molecule type" value="Genomic_DNA"/>
</dbReference>
<dbReference type="PANTHER" id="PTHR43280:SF2">
    <property type="entry name" value="HTH-TYPE TRANSCRIPTIONAL REGULATOR EXSA"/>
    <property type="match status" value="1"/>
</dbReference>
<dbReference type="GO" id="GO:0003700">
    <property type="term" value="F:DNA-binding transcription factor activity"/>
    <property type="evidence" value="ECO:0007669"/>
    <property type="project" value="InterPro"/>
</dbReference>
<dbReference type="InterPro" id="IPR018062">
    <property type="entry name" value="HTH_AraC-typ_CS"/>
</dbReference>
<dbReference type="Gene3D" id="1.10.10.60">
    <property type="entry name" value="Homeodomain-like"/>
    <property type="match status" value="2"/>
</dbReference>
<evidence type="ECO:0000313" key="6">
    <source>
        <dbReference type="Proteomes" id="UP000215509"/>
    </source>
</evidence>
<organism evidence="5 6">
    <name type="scientific">Paenibacillus rigui</name>
    <dbReference type="NCBI Taxonomy" id="554312"/>
    <lineage>
        <taxon>Bacteria</taxon>
        <taxon>Bacillati</taxon>
        <taxon>Bacillota</taxon>
        <taxon>Bacilli</taxon>
        <taxon>Bacillales</taxon>
        <taxon>Paenibacillaceae</taxon>
        <taxon>Paenibacillus</taxon>
    </lineage>
</organism>
<evidence type="ECO:0000256" key="3">
    <source>
        <dbReference type="ARBA" id="ARBA00023163"/>
    </source>
</evidence>
<evidence type="ECO:0000256" key="2">
    <source>
        <dbReference type="ARBA" id="ARBA00023125"/>
    </source>
</evidence>
<keyword evidence="2" id="KW-0238">DNA-binding</keyword>
<evidence type="ECO:0000313" key="5">
    <source>
        <dbReference type="EMBL" id="OXM85468.1"/>
    </source>
</evidence>
<dbReference type="GO" id="GO:0043565">
    <property type="term" value="F:sequence-specific DNA binding"/>
    <property type="evidence" value="ECO:0007669"/>
    <property type="project" value="InterPro"/>
</dbReference>
<keyword evidence="1" id="KW-0805">Transcription regulation</keyword>
<dbReference type="RefSeq" id="WP_094015664.1">
    <property type="nucleotide sequence ID" value="NZ_NMQW01000021.1"/>
</dbReference>
<reference evidence="5 6" key="1">
    <citation type="submission" date="2017-07" db="EMBL/GenBank/DDBJ databases">
        <title>Genome sequencing and assembly of Paenibacillus rigui.</title>
        <authorList>
            <person name="Mayilraj S."/>
        </authorList>
    </citation>
    <scope>NUCLEOTIDE SEQUENCE [LARGE SCALE GENOMIC DNA]</scope>
    <source>
        <strain evidence="5 6">JCM 16352</strain>
    </source>
</reference>
<dbReference type="Pfam" id="PF12833">
    <property type="entry name" value="HTH_18"/>
    <property type="match status" value="1"/>
</dbReference>
<dbReference type="PROSITE" id="PS00041">
    <property type="entry name" value="HTH_ARAC_FAMILY_1"/>
    <property type="match status" value="1"/>
</dbReference>
<dbReference type="PANTHER" id="PTHR43280">
    <property type="entry name" value="ARAC-FAMILY TRANSCRIPTIONAL REGULATOR"/>
    <property type="match status" value="1"/>
</dbReference>
<evidence type="ECO:0000256" key="1">
    <source>
        <dbReference type="ARBA" id="ARBA00023015"/>
    </source>
</evidence>
<dbReference type="InterPro" id="IPR009057">
    <property type="entry name" value="Homeodomain-like_sf"/>
</dbReference>
<dbReference type="InterPro" id="IPR037923">
    <property type="entry name" value="HTH-like"/>
</dbReference>
<dbReference type="OrthoDB" id="9803764at2"/>
<sequence length="283" mass="32896">MSDWIYGSARENRTTTPGRLLSGRYRRPHGYKVKRSRGTKDFYLTFTLQGKGVFHNGQDSCECPQGDITLITPGTPHYYGTPENTIWEFYWCHFVPKEEWVPLLQLPEAIKGIRWARFSGNKESLRLRRAFRSLLHYNEEANAFAEKLAVNALEEILLLISKNSRTGRTELSMDPRVEQVIELISRQFYRPYRVSDLAALVNLSPSRFTHLFKLQTGESVMDMLNKIRLQQGRKLLETTSKSIAEIAEEVGYNHSFYFSRQFAAFYGKPPALFRKYGFSNRDE</sequence>
<dbReference type="Gene3D" id="2.60.120.280">
    <property type="entry name" value="Regulatory protein AraC"/>
    <property type="match status" value="1"/>
</dbReference>
<feature type="domain" description="HTH araC/xylS-type" evidence="4">
    <location>
        <begin position="178"/>
        <end position="276"/>
    </location>
</feature>
<keyword evidence="6" id="KW-1185">Reference proteome</keyword>
<proteinExistence type="predicted"/>
<comment type="caution">
    <text evidence="5">The sequence shown here is derived from an EMBL/GenBank/DDBJ whole genome shotgun (WGS) entry which is preliminary data.</text>
</comment>
<dbReference type="InterPro" id="IPR003313">
    <property type="entry name" value="AraC-bd"/>
</dbReference>
<dbReference type="PROSITE" id="PS01124">
    <property type="entry name" value="HTH_ARAC_FAMILY_2"/>
    <property type="match status" value="1"/>
</dbReference>
<dbReference type="InterPro" id="IPR018060">
    <property type="entry name" value="HTH_AraC"/>
</dbReference>
<dbReference type="SMART" id="SM00342">
    <property type="entry name" value="HTH_ARAC"/>
    <property type="match status" value="1"/>
</dbReference>